<proteinExistence type="predicted"/>
<dbReference type="GO" id="GO:0016075">
    <property type="term" value="P:rRNA catabolic process"/>
    <property type="evidence" value="ECO:0007669"/>
    <property type="project" value="TreeGrafter"/>
</dbReference>
<dbReference type="RefSeq" id="WP_159184642.1">
    <property type="nucleotide sequence ID" value="NZ_JACVJL010000122.1"/>
</dbReference>
<accession>A0A9Q2QCV3</accession>
<protein>
    <submittedName>
        <fullName evidence="1">Endoribonuclease MazF</fullName>
        <ecNumber evidence="1">3.1.27.-</ecNumber>
    </submittedName>
</protein>
<keyword evidence="1" id="KW-0378">Hydrolase</keyword>
<dbReference type="InterPro" id="IPR003477">
    <property type="entry name" value="PemK-like"/>
</dbReference>
<dbReference type="SUPFAM" id="SSF50118">
    <property type="entry name" value="Cell growth inhibitor/plasmid maintenance toxic component"/>
    <property type="match status" value="1"/>
</dbReference>
<dbReference type="GO" id="GO:0016787">
    <property type="term" value="F:hydrolase activity"/>
    <property type="evidence" value="ECO:0007669"/>
    <property type="project" value="UniProtKB-KW"/>
</dbReference>
<sequence length="110" mass="12669">MVKRYIPDVGDVVWINCDPSTGNEHKKRRPAIILSPKQYNKLTSLCVYCPMTSKQKRYPFEVAIDDESIVLSDQVKSLDWVSRKAEYKTKVDTKVLNDIKNKVAILLQIV</sequence>
<organism evidence="1 2">
    <name type="scientific">Francisella noatunensis</name>
    <dbReference type="NCBI Taxonomy" id="657445"/>
    <lineage>
        <taxon>Bacteria</taxon>
        <taxon>Pseudomonadati</taxon>
        <taxon>Pseudomonadota</taxon>
        <taxon>Gammaproteobacteria</taxon>
        <taxon>Thiotrichales</taxon>
        <taxon>Francisellaceae</taxon>
        <taxon>Francisella</taxon>
    </lineage>
</organism>
<dbReference type="EC" id="3.1.27.-" evidence="1"/>
<dbReference type="EMBL" id="JACVKN010000124">
    <property type="protein sequence ID" value="MBK2065137.1"/>
    <property type="molecule type" value="Genomic_DNA"/>
</dbReference>
<dbReference type="PANTHER" id="PTHR33988:SF3">
    <property type="entry name" value="ENDORIBONUCLEASE TOXIN CHPB-RELATED"/>
    <property type="match status" value="1"/>
</dbReference>
<keyword evidence="2" id="KW-1185">Reference proteome</keyword>
<reference evidence="1 2" key="1">
    <citation type="submission" date="2020-09" db="EMBL/GenBank/DDBJ databases">
        <title>Development of specific Francisella tularensis PCR assay based on in-depth characterization of family Francisellaceae.</title>
        <authorList>
            <person name="Ohrman C."/>
            <person name="Sahl J."/>
            <person name="Sjodin A."/>
            <person name="Uneklint I."/>
            <person name="Ballard R."/>
            <person name="Karlsson L."/>
            <person name="Mcdonough R."/>
            <person name="Sundell D."/>
            <person name="Soria K."/>
            <person name="Brindeflk B."/>
            <person name="Vallesi A."/>
            <person name="Ramirez-Paredes J.G."/>
            <person name="Colquhoun D."/>
            <person name="Myrtennas K."/>
            <person name="Birdsell D."/>
            <person name="Johansson A."/>
            <person name="Wagner D."/>
            <person name="Forsman M."/>
        </authorList>
    </citation>
    <scope>NUCLEOTIDE SEQUENCE [LARGE SCALE GENOMIC DNA]</scope>
    <source>
        <strain evidence="1 2">FSC1140</strain>
    </source>
</reference>
<evidence type="ECO:0000313" key="2">
    <source>
        <dbReference type="Proteomes" id="UP000701999"/>
    </source>
</evidence>
<dbReference type="Gene3D" id="2.30.30.110">
    <property type="match status" value="1"/>
</dbReference>
<dbReference type="GO" id="GO:0003677">
    <property type="term" value="F:DNA binding"/>
    <property type="evidence" value="ECO:0007669"/>
    <property type="project" value="InterPro"/>
</dbReference>
<dbReference type="GO" id="GO:0004521">
    <property type="term" value="F:RNA endonuclease activity"/>
    <property type="evidence" value="ECO:0007669"/>
    <property type="project" value="TreeGrafter"/>
</dbReference>
<evidence type="ECO:0000313" key="1">
    <source>
        <dbReference type="EMBL" id="MBK2065137.1"/>
    </source>
</evidence>
<dbReference type="GeneID" id="93255425"/>
<dbReference type="Proteomes" id="UP000701999">
    <property type="component" value="Unassembled WGS sequence"/>
</dbReference>
<dbReference type="InterPro" id="IPR011067">
    <property type="entry name" value="Plasmid_toxin/cell-grow_inhib"/>
</dbReference>
<dbReference type="NCBIfam" id="NF007386">
    <property type="entry name" value="PRK09907.1"/>
    <property type="match status" value="1"/>
</dbReference>
<dbReference type="Pfam" id="PF02452">
    <property type="entry name" value="PemK_toxin"/>
    <property type="match status" value="1"/>
</dbReference>
<dbReference type="AlphaFoldDB" id="A0A9Q2QCV3"/>
<dbReference type="GO" id="GO:0006402">
    <property type="term" value="P:mRNA catabolic process"/>
    <property type="evidence" value="ECO:0007669"/>
    <property type="project" value="TreeGrafter"/>
</dbReference>
<comment type="caution">
    <text evidence="1">The sequence shown here is derived from an EMBL/GenBank/DDBJ whole genome shotgun (WGS) entry which is preliminary data.</text>
</comment>
<name>A0A9Q2QCV3_9GAMM</name>
<dbReference type="PANTHER" id="PTHR33988">
    <property type="entry name" value="ENDORIBONUCLEASE MAZF-RELATED"/>
    <property type="match status" value="1"/>
</dbReference>
<gene>
    <name evidence="1" type="primary">mazF</name>
    <name evidence="1" type="ORF">IB647_05505</name>
</gene>